<gene>
    <name evidence="1" type="ORF">H9738_08020</name>
</gene>
<reference evidence="1" key="2">
    <citation type="submission" date="2021-04" db="EMBL/GenBank/DDBJ databases">
        <authorList>
            <person name="Gilroy R."/>
        </authorList>
    </citation>
    <scope>NUCLEOTIDE SEQUENCE</scope>
    <source>
        <strain evidence="1">ChiHjej12B11-1927</strain>
    </source>
</reference>
<dbReference type="Proteomes" id="UP000824230">
    <property type="component" value="Unassembled WGS sequence"/>
</dbReference>
<accession>A0A9D1VMY8</accession>
<organism evidence="1 2">
    <name type="scientific">Candidatus Blautia pullistercoris</name>
    <dbReference type="NCBI Taxonomy" id="2838499"/>
    <lineage>
        <taxon>Bacteria</taxon>
        <taxon>Bacillati</taxon>
        <taxon>Bacillota</taxon>
        <taxon>Clostridia</taxon>
        <taxon>Lachnospirales</taxon>
        <taxon>Lachnospiraceae</taxon>
        <taxon>Blautia</taxon>
    </lineage>
</organism>
<dbReference type="EMBL" id="DXFG01000159">
    <property type="protein sequence ID" value="HIX37798.1"/>
    <property type="molecule type" value="Genomic_DNA"/>
</dbReference>
<name>A0A9D1VMY8_9FIRM</name>
<evidence type="ECO:0000313" key="2">
    <source>
        <dbReference type="Proteomes" id="UP000824230"/>
    </source>
</evidence>
<sequence>MTPSEKNLFHEISIHYQPQLVQIVCDQNLKDYLREKGNGSLQLADYILKEYQNCQHTPLKISRDSLAIEILAHTYVDSFSQAVSAAQPLLPLSLRQALKQLIHSIRSHTEIIDCGETEVDSNRWIWDKLAPYKSIIYGALGDRA</sequence>
<protein>
    <submittedName>
        <fullName evidence="1">Uncharacterized protein</fullName>
    </submittedName>
</protein>
<dbReference type="AlphaFoldDB" id="A0A9D1VMY8"/>
<reference evidence="1" key="1">
    <citation type="journal article" date="2021" name="PeerJ">
        <title>Extensive microbial diversity within the chicken gut microbiome revealed by metagenomics and culture.</title>
        <authorList>
            <person name="Gilroy R."/>
            <person name="Ravi A."/>
            <person name="Getino M."/>
            <person name="Pursley I."/>
            <person name="Horton D.L."/>
            <person name="Alikhan N.F."/>
            <person name="Baker D."/>
            <person name="Gharbi K."/>
            <person name="Hall N."/>
            <person name="Watson M."/>
            <person name="Adriaenssens E.M."/>
            <person name="Foster-Nyarko E."/>
            <person name="Jarju S."/>
            <person name="Secka A."/>
            <person name="Antonio M."/>
            <person name="Oren A."/>
            <person name="Chaudhuri R.R."/>
            <person name="La Ragione R."/>
            <person name="Hildebrand F."/>
            <person name="Pallen M.J."/>
        </authorList>
    </citation>
    <scope>NUCLEOTIDE SEQUENCE</scope>
    <source>
        <strain evidence="1">ChiHjej12B11-1927</strain>
    </source>
</reference>
<evidence type="ECO:0000313" key="1">
    <source>
        <dbReference type="EMBL" id="HIX37798.1"/>
    </source>
</evidence>
<comment type="caution">
    <text evidence="1">The sequence shown here is derived from an EMBL/GenBank/DDBJ whole genome shotgun (WGS) entry which is preliminary data.</text>
</comment>
<proteinExistence type="predicted"/>